<dbReference type="PANTHER" id="PTHR42923">
    <property type="entry name" value="PROTOPORPHYRINOGEN OXIDASE"/>
    <property type="match status" value="1"/>
</dbReference>
<dbReference type="Proteomes" id="UP001195660">
    <property type="component" value="Unassembled WGS sequence"/>
</dbReference>
<dbReference type="InterPro" id="IPR006311">
    <property type="entry name" value="TAT_signal"/>
</dbReference>
<protein>
    <submittedName>
        <fullName evidence="2">NAD(P)-binding protein</fullName>
    </submittedName>
</protein>
<evidence type="ECO:0000259" key="1">
    <source>
        <dbReference type="Pfam" id="PF01593"/>
    </source>
</evidence>
<dbReference type="PANTHER" id="PTHR42923:SF39">
    <property type="entry name" value="AMINO OXIDASE"/>
    <property type="match status" value="1"/>
</dbReference>
<keyword evidence="3" id="KW-1185">Reference proteome</keyword>
<evidence type="ECO:0000313" key="3">
    <source>
        <dbReference type="Proteomes" id="UP001195660"/>
    </source>
</evidence>
<gene>
    <name evidence="2" type="ORF">GM173_04460</name>
</gene>
<comment type="caution">
    <text evidence="2">The sequence shown here is derived from an EMBL/GenBank/DDBJ whole genome shotgun (WGS) entry which is preliminary data.</text>
</comment>
<name>A0ABS2CBV8_9NEIS</name>
<reference evidence="2 3" key="1">
    <citation type="submission" date="2019-11" db="EMBL/GenBank/DDBJ databases">
        <title>Novel Deefgea species.</title>
        <authorList>
            <person name="Han J.-H."/>
        </authorList>
    </citation>
    <scope>NUCLEOTIDE SEQUENCE [LARGE SCALE GENOMIC DNA]</scope>
    <source>
        <strain evidence="2 3">LMG 24817</strain>
    </source>
</reference>
<dbReference type="Gene3D" id="3.50.50.60">
    <property type="entry name" value="FAD/NAD(P)-binding domain"/>
    <property type="match status" value="1"/>
</dbReference>
<evidence type="ECO:0000313" key="2">
    <source>
        <dbReference type="EMBL" id="MBM5570831.1"/>
    </source>
</evidence>
<dbReference type="PROSITE" id="PS51318">
    <property type="entry name" value="TAT"/>
    <property type="match status" value="1"/>
</dbReference>
<dbReference type="SUPFAM" id="SSF51905">
    <property type="entry name" value="FAD/NAD(P)-binding domain"/>
    <property type="match status" value="1"/>
</dbReference>
<dbReference type="InterPro" id="IPR050464">
    <property type="entry name" value="Zeta_carotene_desat/Oxidored"/>
</dbReference>
<dbReference type="Pfam" id="PF01593">
    <property type="entry name" value="Amino_oxidase"/>
    <property type="match status" value="1"/>
</dbReference>
<dbReference type="InterPro" id="IPR036188">
    <property type="entry name" value="FAD/NAD-bd_sf"/>
</dbReference>
<dbReference type="InterPro" id="IPR019546">
    <property type="entry name" value="TAT_signal_bac_arc"/>
</dbReference>
<organism evidence="2 3">
    <name type="scientific">Deefgea chitinilytica</name>
    <dbReference type="NCBI Taxonomy" id="570276"/>
    <lineage>
        <taxon>Bacteria</taxon>
        <taxon>Pseudomonadati</taxon>
        <taxon>Pseudomonadota</taxon>
        <taxon>Betaproteobacteria</taxon>
        <taxon>Neisseriales</taxon>
        <taxon>Chitinibacteraceae</taxon>
        <taxon>Deefgea</taxon>
    </lineage>
</organism>
<accession>A0ABS2CBV8</accession>
<sequence length="563" mass="62441">MWSLNRRQFLQSSAALGLAAALPACTKITSWGLPITVYLPGMDAGHSLRGNTHSITPSSEQRVKVAILGAGAAGLFAAWRLAKSGFTDFSLIEGPEFGGNCAAGQFTPQADLLSRLRRSPIDHTKVNYPRGAHYLPLPSMESTHIRELLLDMGVIEANPFSPTPTFDERVLVHAPEDRLLIHGQWQEGLIPQHGVPAAEIAEQKRFFQYIEHIKQHIGNDGKRPFCVPLAQSSQDPAWRALDQISFAEWLKRNHYTAPSLLWYLDYACRDDYGINLAQTSAWAGLHYFSSRGGQANNAHEAAVLTWPDGLNPLIRHMASKLNASQRLHGMATRVHEQGNTVAVDVVDSKNKTASRLIADHVICAMPLHVAAHVVTHIKSLGFDLKQHGAHHAPWQVSNFLIHRFPDEPDHHPLAWDNVIYGSDSLGFVNSTHQLIRTAKPQHSVMTAYHAYAGEHPKQVRQRLQQATGDELYAIAAQDLDAAYGWGNRFKAQQYVQQVEITLRGHAMSSPTPGFLTNAGIQNLIQQNSRIQFAHSDLSGLSIFEEAAWWGDVAARRVLQKLEI</sequence>
<dbReference type="EMBL" id="WOFE01000001">
    <property type="protein sequence ID" value="MBM5570831.1"/>
    <property type="molecule type" value="Genomic_DNA"/>
</dbReference>
<dbReference type="Pfam" id="PF10518">
    <property type="entry name" value="TAT_signal"/>
    <property type="match status" value="1"/>
</dbReference>
<proteinExistence type="predicted"/>
<dbReference type="RefSeq" id="WP_203570105.1">
    <property type="nucleotide sequence ID" value="NZ_WOFE01000001.1"/>
</dbReference>
<dbReference type="InterPro" id="IPR002937">
    <property type="entry name" value="Amino_oxidase"/>
</dbReference>
<feature type="domain" description="Amine oxidase" evidence="1">
    <location>
        <begin position="73"/>
        <end position="455"/>
    </location>
</feature>